<protein>
    <submittedName>
        <fullName evidence="1">Uncharacterized protein</fullName>
    </submittedName>
</protein>
<proteinExistence type="predicted"/>
<reference evidence="1" key="1">
    <citation type="submission" date="2020-09" db="EMBL/GenBank/DDBJ databases">
        <title>Genome-Enabled Discovery of Anthraquinone Biosynthesis in Senna tora.</title>
        <authorList>
            <person name="Kang S.-H."/>
            <person name="Pandey R.P."/>
            <person name="Lee C.-M."/>
            <person name="Sim J.-S."/>
            <person name="Jeong J.-T."/>
            <person name="Choi B.-S."/>
            <person name="Jung M."/>
            <person name="Ginzburg D."/>
            <person name="Zhao K."/>
            <person name="Won S.Y."/>
            <person name="Oh T.-J."/>
            <person name="Yu Y."/>
            <person name="Kim N.-H."/>
            <person name="Lee O.R."/>
            <person name="Lee T.-H."/>
            <person name="Bashyal P."/>
            <person name="Kim T.-S."/>
            <person name="Lee W.-H."/>
            <person name="Kawkins C."/>
            <person name="Kim C.-K."/>
            <person name="Kim J.S."/>
            <person name="Ahn B.O."/>
            <person name="Rhee S.Y."/>
            <person name="Sohng J.K."/>
        </authorList>
    </citation>
    <scope>NUCLEOTIDE SEQUENCE</scope>
    <source>
        <tissue evidence="1">Leaf</tissue>
    </source>
</reference>
<dbReference type="AlphaFoldDB" id="A0A834VYN8"/>
<accession>A0A834VYN8</accession>
<evidence type="ECO:0000313" key="1">
    <source>
        <dbReference type="EMBL" id="KAF7801425.1"/>
    </source>
</evidence>
<dbReference type="EMBL" id="JAAIUW010000013">
    <property type="protein sequence ID" value="KAF7801425.1"/>
    <property type="molecule type" value="Genomic_DNA"/>
</dbReference>
<comment type="caution">
    <text evidence="1">The sequence shown here is derived from an EMBL/GenBank/DDBJ whole genome shotgun (WGS) entry which is preliminary data.</text>
</comment>
<dbReference type="Proteomes" id="UP000634136">
    <property type="component" value="Unassembled WGS sequence"/>
</dbReference>
<evidence type="ECO:0000313" key="2">
    <source>
        <dbReference type="Proteomes" id="UP000634136"/>
    </source>
</evidence>
<gene>
    <name evidence="1" type="ORF">G2W53_040536</name>
</gene>
<keyword evidence="2" id="KW-1185">Reference proteome</keyword>
<name>A0A834VYN8_9FABA</name>
<sequence length="33" mass="3844">MKVEEIHGKRKAYLEANEVLNFDGWDDKSHGRA</sequence>
<organism evidence="1 2">
    <name type="scientific">Senna tora</name>
    <dbReference type="NCBI Taxonomy" id="362788"/>
    <lineage>
        <taxon>Eukaryota</taxon>
        <taxon>Viridiplantae</taxon>
        <taxon>Streptophyta</taxon>
        <taxon>Embryophyta</taxon>
        <taxon>Tracheophyta</taxon>
        <taxon>Spermatophyta</taxon>
        <taxon>Magnoliopsida</taxon>
        <taxon>eudicotyledons</taxon>
        <taxon>Gunneridae</taxon>
        <taxon>Pentapetalae</taxon>
        <taxon>rosids</taxon>
        <taxon>fabids</taxon>
        <taxon>Fabales</taxon>
        <taxon>Fabaceae</taxon>
        <taxon>Caesalpinioideae</taxon>
        <taxon>Cassia clade</taxon>
        <taxon>Senna</taxon>
    </lineage>
</organism>